<dbReference type="Pfam" id="PF23560">
    <property type="entry name" value="GBD_Hemicentin"/>
    <property type="match status" value="1"/>
</dbReference>
<keyword evidence="3 6" id="KW-0732">Signal</keyword>
<dbReference type="Pfam" id="PF25106">
    <property type="entry name" value="VWA_4"/>
    <property type="match status" value="1"/>
</dbReference>
<dbReference type="InterPro" id="IPR052577">
    <property type="entry name" value="VWA7"/>
</dbReference>
<evidence type="ECO:0000256" key="5">
    <source>
        <dbReference type="SAM" id="MobiDB-lite"/>
    </source>
</evidence>
<feature type="region of interest" description="Disordered" evidence="5">
    <location>
        <begin position="245"/>
        <end position="266"/>
    </location>
</feature>
<sequence length="558" mass="59763">MAVGASLRLLAALLLTLPGFAQSFMPNSFFFWTLSHRDITQIAILRKTAEVCRDVAAAEGRSFTLEITDTLTVNKVQMACSVPLPNFPISSEMFQAAINSVHDSSDALLTPDPAFHFHSEAFLTGRGLITQGLSALKASVKEQNFQSARNTLGRICHTLQDFYSHSNWVELGRAAPYSALIRPDQPLENLAGPDVPTCRSCAGLSCKDNILPAVLEKGLLTSGYYSAESPAKPAGKCSHGGIYDQTSRTEPTGGINKDTDSSSHGQLHRTAADLAVDATVDLLEDIRLAIGDRTFLRLMDISQAPALVFVVDTTGSMGDDIAYVKTVTAMIIDERRGTPIEPFEYILVPFNDPEFGPVTRTTDADEMNTKINSLTPRGGGDLPEMSMSGLRLALTAAPPSSLIFLFTDATAKDASLKNAVTALIETTKSKVFPILTNVLARRRRRAVVPSNQLYLDLAQASGGLAIEIFKSEISVATAIIESLSVGAVVTVLQAAVDPGTPRNFTFLVDTTLSYILIYITGDSSLTFTLTSSTGVSQSSSESRGSLGLISTAGNLWVL</sequence>
<keyword evidence="2" id="KW-0964">Secreted</keyword>
<accession>A0A3B3VW43</accession>
<evidence type="ECO:0000256" key="2">
    <source>
        <dbReference type="ARBA" id="ARBA00022525"/>
    </source>
</evidence>
<feature type="domain" description="Hemicentin/VWA7 galactose-binding" evidence="7">
    <location>
        <begin position="489"/>
        <end position="557"/>
    </location>
</feature>
<organism evidence="10 11">
    <name type="scientific">Poecilia latipinna</name>
    <name type="common">sailfin molly</name>
    <dbReference type="NCBI Taxonomy" id="48699"/>
    <lineage>
        <taxon>Eukaryota</taxon>
        <taxon>Metazoa</taxon>
        <taxon>Chordata</taxon>
        <taxon>Craniata</taxon>
        <taxon>Vertebrata</taxon>
        <taxon>Euteleostomi</taxon>
        <taxon>Actinopterygii</taxon>
        <taxon>Neopterygii</taxon>
        <taxon>Teleostei</taxon>
        <taxon>Neoteleostei</taxon>
        <taxon>Acanthomorphata</taxon>
        <taxon>Ovalentaria</taxon>
        <taxon>Atherinomorphae</taxon>
        <taxon>Cyprinodontiformes</taxon>
        <taxon>Poeciliidae</taxon>
        <taxon>Poeciliinae</taxon>
        <taxon>Poecilia</taxon>
    </lineage>
</organism>
<evidence type="ECO:0000259" key="9">
    <source>
        <dbReference type="Pfam" id="PF25107"/>
    </source>
</evidence>
<dbReference type="GO" id="GO:0005576">
    <property type="term" value="C:extracellular region"/>
    <property type="evidence" value="ECO:0007669"/>
    <property type="project" value="UniProtKB-SubCell"/>
</dbReference>
<evidence type="ECO:0000256" key="4">
    <source>
        <dbReference type="ARBA" id="ARBA00023180"/>
    </source>
</evidence>
<evidence type="ECO:0000313" key="10">
    <source>
        <dbReference type="Ensembl" id="ENSPLAP00000029266.1"/>
    </source>
</evidence>
<dbReference type="STRING" id="48699.ENSPLAP00000029266"/>
<evidence type="ECO:0000259" key="7">
    <source>
        <dbReference type="Pfam" id="PF23560"/>
    </source>
</evidence>
<dbReference type="InterPro" id="IPR056475">
    <property type="entry name" value="GBD_Hemicentin/VWA7"/>
</dbReference>
<keyword evidence="4" id="KW-0325">Glycoprotein</keyword>
<dbReference type="Pfam" id="PF25107">
    <property type="entry name" value="VWA7_N"/>
    <property type="match status" value="1"/>
</dbReference>
<dbReference type="InterPro" id="IPR056862">
    <property type="entry name" value="VWA7_N"/>
</dbReference>
<reference evidence="10" key="1">
    <citation type="submission" date="2025-08" db="UniProtKB">
        <authorList>
            <consortium name="Ensembl"/>
        </authorList>
    </citation>
    <scope>IDENTIFICATION</scope>
</reference>
<evidence type="ECO:0000259" key="8">
    <source>
        <dbReference type="Pfam" id="PF25106"/>
    </source>
</evidence>
<feature type="domain" description="VWA7 N-terminal" evidence="9">
    <location>
        <begin position="72"/>
        <end position="296"/>
    </location>
</feature>
<dbReference type="Proteomes" id="UP000261500">
    <property type="component" value="Unplaced"/>
</dbReference>
<keyword evidence="11" id="KW-1185">Reference proteome</keyword>
<name>A0A3B3VW43_9TELE</name>
<dbReference type="InterPro" id="IPR036465">
    <property type="entry name" value="vWFA_dom_sf"/>
</dbReference>
<dbReference type="SUPFAM" id="SSF53300">
    <property type="entry name" value="vWA-like"/>
    <property type="match status" value="1"/>
</dbReference>
<dbReference type="InterPro" id="IPR056861">
    <property type="entry name" value="HMCN1-like_VWA"/>
</dbReference>
<reference evidence="10" key="2">
    <citation type="submission" date="2025-09" db="UniProtKB">
        <authorList>
            <consortium name="Ensembl"/>
        </authorList>
    </citation>
    <scope>IDENTIFICATION</scope>
</reference>
<dbReference type="AlphaFoldDB" id="A0A3B3VW43"/>
<comment type="subcellular location">
    <subcellularLocation>
        <location evidence="1">Secreted</location>
    </subcellularLocation>
</comment>
<dbReference type="Ensembl" id="ENSPLAT00000024081.1">
    <property type="protein sequence ID" value="ENSPLAP00000029266.1"/>
    <property type="gene ID" value="ENSPLAG00000019351.1"/>
</dbReference>
<evidence type="ECO:0000256" key="3">
    <source>
        <dbReference type="ARBA" id="ARBA00022729"/>
    </source>
</evidence>
<dbReference type="PANTHER" id="PTHR14905">
    <property type="entry name" value="NG37"/>
    <property type="match status" value="1"/>
</dbReference>
<dbReference type="PANTHER" id="PTHR14905:SF18">
    <property type="entry name" value="VON WILLEBRAND FACTOR A DOMAIN-CONTAINING 10, TANDEM DUPLICATE 1-RELATED"/>
    <property type="match status" value="1"/>
</dbReference>
<dbReference type="Gene3D" id="3.40.50.410">
    <property type="entry name" value="von Willebrand factor, type A domain"/>
    <property type="match status" value="1"/>
</dbReference>
<dbReference type="GeneTree" id="ENSGT00390000011517"/>
<evidence type="ECO:0000256" key="1">
    <source>
        <dbReference type="ARBA" id="ARBA00004613"/>
    </source>
</evidence>
<feature type="signal peptide" evidence="6">
    <location>
        <begin position="1"/>
        <end position="23"/>
    </location>
</feature>
<evidence type="ECO:0000256" key="6">
    <source>
        <dbReference type="SAM" id="SignalP"/>
    </source>
</evidence>
<protein>
    <submittedName>
        <fullName evidence="10">von Willebrand factor A domain-containing protein 7-like</fullName>
    </submittedName>
</protein>
<feature type="domain" description="Hemicentin-1-like von Willebrand factor A" evidence="8">
    <location>
        <begin position="306"/>
        <end position="468"/>
    </location>
</feature>
<proteinExistence type="predicted"/>
<feature type="chain" id="PRO_5017262821" evidence="6">
    <location>
        <begin position="24"/>
        <end position="558"/>
    </location>
</feature>
<evidence type="ECO:0000313" key="11">
    <source>
        <dbReference type="Proteomes" id="UP000261500"/>
    </source>
</evidence>